<dbReference type="Proteomes" id="UP001501725">
    <property type="component" value="Unassembled WGS sequence"/>
</dbReference>
<feature type="transmembrane region" description="Helical" evidence="6">
    <location>
        <begin position="149"/>
        <end position="168"/>
    </location>
</feature>
<feature type="transmembrane region" description="Helical" evidence="6">
    <location>
        <begin position="174"/>
        <end position="190"/>
    </location>
</feature>
<accession>A0ABP8GAY7</accession>
<comment type="subcellular location">
    <subcellularLocation>
        <location evidence="1">Membrane</location>
        <topology evidence="1">Multi-pass membrane protein</topology>
    </subcellularLocation>
</comment>
<name>A0ABP8GAY7_9BACT</name>
<dbReference type="Gene3D" id="2.30.30.60">
    <property type="match status" value="1"/>
</dbReference>
<evidence type="ECO:0000256" key="3">
    <source>
        <dbReference type="ARBA" id="ARBA00022692"/>
    </source>
</evidence>
<protein>
    <submittedName>
        <fullName evidence="8">Mechanosensitive ion channel family protein</fullName>
    </submittedName>
</protein>
<feature type="transmembrane region" description="Helical" evidence="6">
    <location>
        <begin position="100"/>
        <end position="128"/>
    </location>
</feature>
<proteinExistence type="inferred from homology"/>
<dbReference type="EMBL" id="BAABGY010000002">
    <property type="protein sequence ID" value="GAA4320605.1"/>
    <property type="molecule type" value="Genomic_DNA"/>
</dbReference>
<evidence type="ECO:0000313" key="8">
    <source>
        <dbReference type="EMBL" id="GAA4320605.1"/>
    </source>
</evidence>
<evidence type="ECO:0000313" key="9">
    <source>
        <dbReference type="Proteomes" id="UP001501725"/>
    </source>
</evidence>
<keyword evidence="3 6" id="KW-0812">Transmembrane</keyword>
<comment type="caution">
    <text evidence="8">The sequence shown here is derived from an EMBL/GenBank/DDBJ whole genome shotgun (WGS) entry which is preliminary data.</text>
</comment>
<organism evidence="8 9">
    <name type="scientific">Flaviaesturariibacter amylovorans</name>
    <dbReference type="NCBI Taxonomy" id="1084520"/>
    <lineage>
        <taxon>Bacteria</taxon>
        <taxon>Pseudomonadati</taxon>
        <taxon>Bacteroidota</taxon>
        <taxon>Chitinophagia</taxon>
        <taxon>Chitinophagales</taxon>
        <taxon>Chitinophagaceae</taxon>
        <taxon>Flaviaestuariibacter</taxon>
    </lineage>
</organism>
<dbReference type="InterPro" id="IPR010920">
    <property type="entry name" value="LSM_dom_sf"/>
</dbReference>
<keyword evidence="5 6" id="KW-0472">Membrane</keyword>
<evidence type="ECO:0000256" key="2">
    <source>
        <dbReference type="ARBA" id="ARBA00008017"/>
    </source>
</evidence>
<evidence type="ECO:0000256" key="6">
    <source>
        <dbReference type="SAM" id="Phobius"/>
    </source>
</evidence>
<dbReference type="InterPro" id="IPR011014">
    <property type="entry name" value="MscS_channel_TM-2"/>
</dbReference>
<dbReference type="InterPro" id="IPR023408">
    <property type="entry name" value="MscS_beta-dom_sf"/>
</dbReference>
<dbReference type="RefSeq" id="WP_345253219.1">
    <property type="nucleotide sequence ID" value="NZ_BAABGY010000002.1"/>
</dbReference>
<gene>
    <name evidence="8" type="ORF">GCM10023184_05840</name>
</gene>
<feature type="transmembrane region" description="Helical" evidence="6">
    <location>
        <begin position="12"/>
        <end position="30"/>
    </location>
</feature>
<evidence type="ECO:0000256" key="1">
    <source>
        <dbReference type="ARBA" id="ARBA00004141"/>
    </source>
</evidence>
<sequence length="354" mass="40199">MPDFLDHVIGNNTVGAYGTALLIIAFVFFLRRPLSRWTASLMYSFFHRIWKNFDKKTFVDLVIHPLGIFLVITVSIITLYRLHFPADVNITLYKYSLQKILLAVGIMLQLGAFTWLILRIIDFIAILLQQHGDGQPAPSEYQLIVFFRDFLKVLVGIVGLLLILRFAFSYNITTLLTGLSIVGAAVALALRESLENLIASFVIFFDKPFTIGDFVKVQSVSGNIERIGLRSTRIRTTDKSYVTVPNKQMVDSILDNVSRRSQIRGTLDLHLHVQSTPAQLEALLTATKGFLTDTKDIHTHSIALSDIRTNAYLIAIEYFTAPIEWPRFMSIKQELNFFVLRKMEELDLKPAGEK</sequence>
<evidence type="ECO:0000256" key="4">
    <source>
        <dbReference type="ARBA" id="ARBA00022989"/>
    </source>
</evidence>
<dbReference type="PANTHER" id="PTHR43634:SF2">
    <property type="entry name" value="LOW CONDUCTANCE MECHANOSENSITIVE CHANNEL YNAI"/>
    <property type="match status" value="1"/>
</dbReference>
<keyword evidence="4 6" id="KW-1133">Transmembrane helix</keyword>
<reference evidence="9" key="1">
    <citation type="journal article" date="2019" name="Int. J. Syst. Evol. Microbiol.">
        <title>The Global Catalogue of Microorganisms (GCM) 10K type strain sequencing project: providing services to taxonomists for standard genome sequencing and annotation.</title>
        <authorList>
            <consortium name="The Broad Institute Genomics Platform"/>
            <consortium name="The Broad Institute Genome Sequencing Center for Infectious Disease"/>
            <person name="Wu L."/>
            <person name="Ma J."/>
        </authorList>
    </citation>
    <scope>NUCLEOTIDE SEQUENCE [LARGE SCALE GENOMIC DNA]</scope>
    <source>
        <strain evidence="9">JCM 17919</strain>
    </source>
</reference>
<feature type="domain" description="Mechanosensitive ion channel MscS" evidence="7">
    <location>
        <begin position="193"/>
        <end position="259"/>
    </location>
</feature>
<dbReference type="Gene3D" id="1.10.287.1260">
    <property type="match status" value="1"/>
</dbReference>
<keyword evidence="9" id="KW-1185">Reference proteome</keyword>
<dbReference type="Pfam" id="PF00924">
    <property type="entry name" value="MS_channel_2nd"/>
    <property type="match status" value="1"/>
</dbReference>
<dbReference type="InterPro" id="IPR006685">
    <property type="entry name" value="MscS_channel_2nd"/>
</dbReference>
<evidence type="ECO:0000256" key="5">
    <source>
        <dbReference type="ARBA" id="ARBA00023136"/>
    </source>
</evidence>
<dbReference type="SUPFAM" id="SSF82861">
    <property type="entry name" value="Mechanosensitive channel protein MscS (YggB), transmembrane region"/>
    <property type="match status" value="1"/>
</dbReference>
<dbReference type="InterPro" id="IPR045042">
    <property type="entry name" value="YnaI-like"/>
</dbReference>
<feature type="transmembrane region" description="Helical" evidence="6">
    <location>
        <begin position="58"/>
        <end position="80"/>
    </location>
</feature>
<dbReference type="PANTHER" id="PTHR43634">
    <property type="entry name" value="OW CONDUCTANCE MECHANOSENSITIVE CHANNEL"/>
    <property type="match status" value="1"/>
</dbReference>
<comment type="similarity">
    <text evidence="2">Belongs to the MscS (TC 1.A.23) family.</text>
</comment>
<dbReference type="SUPFAM" id="SSF50182">
    <property type="entry name" value="Sm-like ribonucleoproteins"/>
    <property type="match status" value="1"/>
</dbReference>
<evidence type="ECO:0000259" key="7">
    <source>
        <dbReference type="Pfam" id="PF00924"/>
    </source>
</evidence>